<comment type="caution">
    <text evidence="11">The sequence shown here is derived from an EMBL/GenBank/DDBJ whole genome shotgun (WGS) entry which is preliminary data.</text>
</comment>
<reference evidence="11 12" key="1">
    <citation type="journal article" date="2010" name="Proc. Natl. Acad. Sci. U.S.A.">
        <title>Insights into evolution of multicellular fungi from the assembled chromosomes of the mushroom Coprinopsis cinerea (Coprinus cinereus).</title>
        <authorList>
            <person name="Stajich J.E."/>
            <person name="Wilke S.K."/>
            <person name="Ahren D."/>
            <person name="Au C.H."/>
            <person name="Birren B.W."/>
            <person name="Borodovsky M."/>
            <person name="Burns C."/>
            <person name="Canback B."/>
            <person name="Casselton L.A."/>
            <person name="Cheng C.K."/>
            <person name="Deng J."/>
            <person name="Dietrich F.S."/>
            <person name="Fargo D.C."/>
            <person name="Farman M.L."/>
            <person name="Gathman A.C."/>
            <person name="Goldberg J."/>
            <person name="Guigo R."/>
            <person name="Hoegger P.J."/>
            <person name="Hooker J.B."/>
            <person name="Huggins A."/>
            <person name="James T.Y."/>
            <person name="Kamada T."/>
            <person name="Kilaru S."/>
            <person name="Kodira C."/>
            <person name="Kues U."/>
            <person name="Kupfer D."/>
            <person name="Kwan H.S."/>
            <person name="Lomsadze A."/>
            <person name="Li W."/>
            <person name="Lilly W.W."/>
            <person name="Ma L.J."/>
            <person name="Mackey A.J."/>
            <person name="Manning G."/>
            <person name="Martin F."/>
            <person name="Muraguchi H."/>
            <person name="Natvig D.O."/>
            <person name="Palmerini H."/>
            <person name="Ramesh M.A."/>
            <person name="Rehmeyer C.J."/>
            <person name="Roe B.A."/>
            <person name="Shenoy N."/>
            <person name="Stanke M."/>
            <person name="Ter-Hovhannisyan V."/>
            <person name="Tunlid A."/>
            <person name="Velagapudi R."/>
            <person name="Vision T.J."/>
            <person name="Zeng Q."/>
            <person name="Zolan M.E."/>
            <person name="Pukkila P.J."/>
        </authorList>
    </citation>
    <scope>NUCLEOTIDE SEQUENCE [LARGE SCALE GENOMIC DNA]</scope>
    <source>
        <strain evidence="12">Okayama-7 / 130 / ATCC MYA-4618 / FGSC 9003</strain>
    </source>
</reference>
<accession>A8NWV1</accession>
<evidence type="ECO:0000256" key="7">
    <source>
        <dbReference type="ARBA" id="ARBA00023049"/>
    </source>
</evidence>
<organism evidence="11 12">
    <name type="scientific">Coprinopsis cinerea (strain Okayama-7 / 130 / ATCC MYA-4618 / FGSC 9003)</name>
    <name type="common">Inky cap fungus</name>
    <name type="synonym">Hormographiella aspergillata</name>
    <dbReference type="NCBI Taxonomy" id="240176"/>
    <lineage>
        <taxon>Eukaryota</taxon>
        <taxon>Fungi</taxon>
        <taxon>Dikarya</taxon>
        <taxon>Basidiomycota</taxon>
        <taxon>Agaricomycotina</taxon>
        <taxon>Agaricomycetes</taxon>
        <taxon>Agaricomycetidae</taxon>
        <taxon>Agaricales</taxon>
        <taxon>Agaricineae</taxon>
        <taxon>Psathyrellaceae</taxon>
        <taxon>Coprinopsis</taxon>
    </lineage>
</organism>
<dbReference type="VEuPathDB" id="FungiDB:CC1G_00128"/>
<gene>
    <name evidence="11" type="ORF">CC1G_00128</name>
</gene>
<comment type="similarity">
    <text evidence="1">Belongs to the peptidase M43B family.</text>
</comment>
<dbReference type="Gene3D" id="3.40.390.10">
    <property type="entry name" value="Collagenase (Catalytic Domain)"/>
    <property type="match status" value="1"/>
</dbReference>
<dbReference type="SUPFAM" id="SSF55486">
    <property type="entry name" value="Metalloproteases ('zincins'), catalytic domain"/>
    <property type="match status" value="1"/>
</dbReference>
<feature type="chain" id="PRO_5002726653" evidence="9">
    <location>
        <begin position="20"/>
        <end position="286"/>
    </location>
</feature>
<dbReference type="OrthoDB" id="536211at2759"/>
<dbReference type="Proteomes" id="UP000001861">
    <property type="component" value="Unassembled WGS sequence"/>
</dbReference>
<evidence type="ECO:0000256" key="9">
    <source>
        <dbReference type="SAM" id="SignalP"/>
    </source>
</evidence>
<evidence type="ECO:0000256" key="5">
    <source>
        <dbReference type="ARBA" id="ARBA00022801"/>
    </source>
</evidence>
<keyword evidence="4 9" id="KW-0732">Signal</keyword>
<feature type="domain" description="Peptidase M43 pregnancy-associated plasma-A" evidence="10">
    <location>
        <begin position="189"/>
        <end position="279"/>
    </location>
</feature>
<keyword evidence="8" id="KW-1015">Disulfide bond</keyword>
<dbReference type="RefSeq" id="XP_001836992.2">
    <property type="nucleotide sequence ID" value="XM_001836940.2"/>
</dbReference>
<dbReference type="InterPro" id="IPR024079">
    <property type="entry name" value="MetalloPept_cat_dom_sf"/>
</dbReference>
<dbReference type="InParanoid" id="A8NWV1"/>
<dbReference type="MEROPS" id="M43.008"/>
<evidence type="ECO:0000256" key="6">
    <source>
        <dbReference type="ARBA" id="ARBA00022833"/>
    </source>
</evidence>
<dbReference type="EMBL" id="AACS02000005">
    <property type="protein sequence ID" value="EAU84609.2"/>
    <property type="molecule type" value="Genomic_DNA"/>
</dbReference>
<dbReference type="GeneID" id="6013547"/>
<dbReference type="Pfam" id="PF05572">
    <property type="entry name" value="Peptidase_M43"/>
    <property type="match status" value="1"/>
</dbReference>
<dbReference type="GO" id="GO:0046872">
    <property type="term" value="F:metal ion binding"/>
    <property type="evidence" value="ECO:0007669"/>
    <property type="project" value="UniProtKB-KW"/>
</dbReference>
<dbReference type="PANTHER" id="PTHR47466:SF1">
    <property type="entry name" value="METALLOPROTEASE MEP1 (AFU_ORTHOLOGUE AFUA_1G07730)-RELATED"/>
    <property type="match status" value="1"/>
</dbReference>
<evidence type="ECO:0000259" key="10">
    <source>
        <dbReference type="Pfam" id="PF05572"/>
    </source>
</evidence>
<evidence type="ECO:0000256" key="1">
    <source>
        <dbReference type="ARBA" id="ARBA00008721"/>
    </source>
</evidence>
<keyword evidence="2" id="KW-0645">Protease</keyword>
<dbReference type="HOGENOM" id="CLU_048726_1_0_1"/>
<evidence type="ECO:0000256" key="4">
    <source>
        <dbReference type="ARBA" id="ARBA00022729"/>
    </source>
</evidence>
<dbReference type="eggNOG" id="ENOG502RYKG">
    <property type="taxonomic scope" value="Eukaryota"/>
</dbReference>
<dbReference type="AlphaFoldDB" id="A8NWV1"/>
<evidence type="ECO:0000256" key="2">
    <source>
        <dbReference type="ARBA" id="ARBA00022670"/>
    </source>
</evidence>
<proteinExistence type="inferred from homology"/>
<dbReference type="PANTHER" id="PTHR47466">
    <property type="match status" value="1"/>
</dbReference>
<dbReference type="CDD" id="cd04275">
    <property type="entry name" value="ZnMc_pappalysin_like"/>
    <property type="match status" value="1"/>
</dbReference>
<sequence>MLLPVYLLALGSTVFQVVAGRSLEFSCGTVIDQDAVVAAESHFASHKVPVLQQGRIHTPETTIKVYFHVIAANETLPGGWIPDSQIQAQIDVLNHDYASTGFVFKLEKVNRIINEKAFRDLGPDQAIQDEVKASLRVGGVQDLNVYTVGFGAEHNNFLLGYATFPVDYSSKPWDDGVVILYSSLPGGSMTNYNGGQTLTHEAGHWFGLYHTFQGGCEGDGDYVDDTPPEESPSRGCPIGRDTCPGDGPDPIHNYMDYSVDSCMEEFTLGQTKRMKEQLATYRGFKF</sequence>
<evidence type="ECO:0000313" key="12">
    <source>
        <dbReference type="Proteomes" id="UP000001861"/>
    </source>
</evidence>
<name>A8NWV1_COPC7</name>
<evidence type="ECO:0000256" key="3">
    <source>
        <dbReference type="ARBA" id="ARBA00022723"/>
    </source>
</evidence>
<keyword evidence="5" id="KW-0378">Hydrolase</keyword>
<evidence type="ECO:0000256" key="8">
    <source>
        <dbReference type="ARBA" id="ARBA00023157"/>
    </source>
</evidence>
<dbReference type="KEGG" id="cci:CC1G_00128"/>
<evidence type="ECO:0000313" key="11">
    <source>
        <dbReference type="EMBL" id="EAU84609.2"/>
    </source>
</evidence>
<dbReference type="GO" id="GO:0006508">
    <property type="term" value="P:proteolysis"/>
    <property type="evidence" value="ECO:0007669"/>
    <property type="project" value="UniProtKB-KW"/>
</dbReference>
<keyword evidence="7 11" id="KW-0482">Metalloprotease</keyword>
<protein>
    <submittedName>
        <fullName evidence="11">Metalloprotease</fullName>
    </submittedName>
</protein>
<feature type="signal peptide" evidence="9">
    <location>
        <begin position="1"/>
        <end position="19"/>
    </location>
</feature>
<dbReference type="STRING" id="240176.A8NWV1"/>
<keyword evidence="3" id="KW-0479">Metal-binding</keyword>
<keyword evidence="12" id="KW-1185">Reference proteome</keyword>
<dbReference type="OMA" id="WMRNETT"/>
<dbReference type="InterPro" id="IPR008754">
    <property type="entry name" value="Peptidase_M43"/>
</dbReference>
<dbReference type="GO" id="GO:0008237">
    <property type="term" value="F:metallopeptidase activity"/>
    <property type="evidence" value="ECO:0007669"/>
    <property type="project" value="UniProtKB-KW"/>
</dbReference>
<keyword evidence="6" id="KW-0862">Zinc</keyword>